<dbReference type="PROSITE" id="PS50109">
    <property type="entry name" value="HIS_KIN"/>
    <property type="match status" value="1"/>
</dbReference>
<dbReference type="InterPro" id="IPR000014">
    <property type="entry name" value="PAS"/>
</dbReference>
<dbReference type="CDD" id="cd00130">
    <property type="entry name" value="PAS"/>
    <property type="match status" value="1"/>
</dbReference>
<dbReference type="Gene3D" id="1.10.287.130">
    <property type="match status" value="1"/>
</dbReference>
<dbReference type="Pfam" id="PF13426">
    <property type="entry name" value="PAS_9"/>
    <property type="match status" value="1"/>
</dbReference>
<evidence type="ECO:0000256" key="3">
    <source>
        <dbReference type="ARBA" id="ARBA00022679"/>
    </source>
</evidence>
<feature type="domain" description="PAC" evidence="8">
    <location>
        <begin position="70"/>
        <end position="124"/>
    </location>
</feature>
<dbReference type="AlphaFoldDB" id="A0A437QY49"/>
<organism evidence="9 10">
    <name type="scientific">Hwanghaeella grinnelliae</name>
    <dbReference type="NCBI Taxonomy" id="2500179"/>
    <lineage>
        <taxon>Bacteria</taxon>
        <taxon>Pseudomonadati</taxon>
        <taxon>Pseudomonadota</taxon>
        <taxon>Alphaproteobacteria</taxon>
        <taxon>Rhodospirillales</taxon>
        <taxon>Rhodospirillaceae</taxon>
        <taxon>Hwanghaeella</taxon>
    </lineage>
</organism>
<proteinExistence type="predicted"/>
<dbReference type="SUPFAM" id="SSF55785">
    <property type="entry name" value="PYP-like sensor domain (PAS domain)"/>
    <property type="match status" value="1"/>
</dbReference>
<dbReference type="CDD" id="cd00082">
    <property type="entry name" value="HisKA"/>
    <property type="match status" value="1"/>
</dbReference>
<dbReference type="EMBL" id="SADE01000001">
    <property type="protein sequence ID" value="RVU39399.1"/>
    <property type="molecule type" value="Genomic_DNA"/>
</dbReference>
<dbReference type="SMART" id="SM00387">
    <property type="entry name" value="HATPase_c"/>
    <property type="match status" value="1"/>
</dbReference>
<dbReference type="InterPro" id="IPR000700">
    <property type="entry name" value="PAS-assoc_C"/>
</dbReference>
<dbReference type="PANTHER" id="PTHR43711:SF26">
    <property type="entry name" value="SENSOR HISTIDINE KINASE RCSC"/>
    <property type="match status" value="1"/>
</dbReference>
<evidence type="ECO:0000256" key="2">
    <source>
        <dbReference type="ARBA" id="ARBA00012438"/>
    </source>
</evidence>
<keyword evidence="5" id="KW-0902">Two-component regulatory system</keyword>
<dbReference type="Pfam" id="PF00512">
    <property type="entry name" value="HisKA"/>
    <property type="match status" value="1"/>
</dbReference>
<dbReference type="InterPro" id="IPR050736">
    <property type="entry name" value="Sensor_HK_Regulatory"/>
</dbReference>
<keyword evidence="3" id="KW-0808">Transferase</keyword>
<dbReference type="SUPFAM" id="SSF47384">
    <property type="entry name" value="Homodimeric domain of signal transducing histidine kinase"/>
    <property type="match status" value="1"/>
</dbReference>
<dbReference type="InterPro" id="IPR036890">
    <property type="entry name" value="HATPase_C_sf"/>
</dbReference>
<dbReference type="SUPFAM" id="SSF55874">
    <property type="entry name" value="ATPase domain of HSP90 chaperone/DNA topoisomerase II/histidine kinase"/>
    <property type="match status" value="1"/>
</dbReference>
<dbReference type="InterPro" id="IPR035965">
    <property type="entry name" value="PAS-like_dom_sf"/>
</dbReference>
<dbReference type="Gene3D" id="3.30.565.10">
    <property type="entry name" value="Histidine kinase-like ATPase, C-terminal domain"/>
    <property type="match status" value="1"/>
</dbReference>
<dbReference type="InterPro" id="IPR003661">
    <property type="entry name" value="HisK_dim/P_dom"/>
</dbReference>
<protein>
    <recommendedName>
        <fullName evidence="2">histidine kinase</fullName>
        <ecNumber evidence="2">2.7.13.3</ecNumber>
    </recommendedName>
</protein>
<reference evidence="10" key="1">
    <citation type="submission" date="2019-01" db="EMBL/GenBank/DDBJ databases">
        <title>Gri0909 isolated from a small marine red alga.</title>
        <authorList>
            <person name="Kim J."/>
            <person name="Jeong S.E."/>
            <person name="Jeon C.O."/>
        </authorList>
    </citation>
    <scope>NUCLEOTIDE SEQUENCE [LARGE SCALE GENOMIC DNA]</scope>
    <source>
        <strain evidence="10">Gri0909</strain>
    </source>
</reference>
<gene>
    <name evidence="9" type="ORF">EOI86_09225</name>
</gene>
<feature type="domain" description="Histidine kinase" evidence="6">
    <location>
        <begin position="142"/>
        <end position="365"/>
    </location>
</feature>
<dbReference type="SMART" id="SM00086">
    <property type="entry name" value="PAC"/>
    <property type="match status" value="1"/>
</dbReference>
<dbReference type="Pfam" id="PF02518">
    <property type="entry name" value="HATPase_c"/>
    <property type="match status" value="1"/>
</dbReference>
<evidence type="ECO:0000259" key="7">
    <source>
        <dbReference type="PROSITE" id="PS50112"/>
    </source>
</evidence>
<comment type="caution">
    <text evidence="9">The sequence shown here is derived from an EMBL/GenBank/DDBJ whole genome shotgun (WGS) entry which is preliminary data.</text>
</comment>
<dbReference type="PROSITE" id="PS50113">
    <property type="entry name" value="PAC"/>
    <property type="match status" value="1"/>
</dbReference>
<dbReference type="EC" id="2.7.13.3" evidence="2"/>
<dbReference type="Gene3D" id="3.30.450.20">
    <property type="entry name" value="PAS domain"/>
    <property type="match status" value="1"/>
</dbReference>
<dbReference type="SMART" id="SM00388">
    <property type="entry name" value="HisKA"/>
    <property type="match status" value="1"/>
</dbReference>
<evidence type="ECO:0000313" key="10">
    <source>
        <dbReference type="Proteomes" id="UP000287447"/>
    </source>
</evidence>
<keyword evidence="4" id="KW-0418">Kinase</keyword>
<dbReference type="Proteomes" id="UP000287447">
    <property type="component" value="Unassembled WGS sequence"/>
</dbReference>
<dbReference type="GO" id="GO:0000155">
    <property type="term" value="F:phosphorelay sensor kinase activity"/>
    <property type="evidence" value="ECO:0007669"/>
    <property type="project" value="InterPro"/>
</dbReference>
<dbReference type="InterPro" id="IPR005467">
    <property type="entry name" value="His_kinase_dom"/>
</dbReference>
<dbReference type="NCBIfam" id="TIGR00229">
    <property type="entry name" value="sensory_box"/>
    <property type="match status" value="1"/>
</dbReference>
<sequence>MRLLLDAIDEHCLVSIADGDGKMVHVNSEFARYAGLSERELIGKPNSIVGSGAHSDDFFADLWRTIEKGEVWRGRIQNRSANGDLFWVDTTIVPFLSEDRKETRFVSLQTDVSDTVAMEKDLREANLNLADIGKIQSNFLAAMSHDLRTPLNSIIGFTDIINDGMFGPIGNSRYADYLTSVNGSARHLLTLVNDILDFSIMEATGYKFQLERYDPIEQTRAVAKTFDWIAREKNLTIDVVSGDCVPGTVLADPRVATQIQTNLISNACRHSPQGGVVTVTWDRDANGDPFLQVDNEGDPIPDEVIKGFGRPFMVTNPMHSSDTDKSHGLGLYICYRFIEARGGKLDISRNKGVGARVRATWPADILKPEPA</sequence>
<dbReference type="OrthoDB" id="8477265at2"/>
<comment type="catalytic activity">
    <reaction evidence="1">
        <text>ATP + protein L-histidine = ADP + protein N-phospho-L-histidine.</text>
        <dbReference type="EC" id="2.7.13.3"/>
    </reaction>
</comment>
<evidence type="ECO:0000256" key="5">
    <source>
        <dbReference type="ARBA" id="ARBA00023012"/>
    </source>
</evidence>
<evidence type="ECO:0000256" key="4">
    <source>
        <dbReference type="ARBA" id="ARBA00022777"/>
    </source>
</evidence>
<evidence type="ECO:0000259" key="8">
    <source>
        <dbReference type="PROSITE" id="PS50113"/>
    </source>
</evidence>
<dbReference type="InterPro" id="IPR001610">
    <property type="entry name" value="PAC"/>
</dbReference>
<evidence type="ECO:0000259" key="6">
    <source>
        <dbReference type="PROSITE" id="PS50109"/>
    </source>
</evidence>
<evidence type="ECO:0000313" key="9">
    <source>
        <dbReference type="EMBL" id="RVU39399.1"/>
    </source>
</evidence>
<keyword evidence="10" id="KW-1185">Reference proteome</keyword>
<name>A0A437QY49_9PROT</name>
<evidence type="ECO:0000256" key="1">
    <source>
        <dbReference type="ARBA" id="ARBA00000085"/>
    </source>
</evidence>
<dbReference type="InterPro" id="IPR036097">
    <property type="entry name" value="HisK_dim/P_sf"/>
</dbReference>
<dbReference type="PROSITE" id="PS50112">
    <property type="entry name" value="PAS"/>
    <property type="match status" value="1"/>
</dbReference>
<accession>A0A437QY49</accession>
<dbReference type="PANTHER" id="PTHR43711">
    <property type="entry name" value="TWO-COMPONENT HISTIDINE KINASE"/>
    <property type="match status" value="1"/>
</dbReference>
<dbReference type="RefSeq" id="WP_127764770.1">
    <property type="nucleotide sequence ID" value="NZ_SADE01000001.1"/>
</dbReference>
<dbReference type="InterPro" id="IPR003594">
    <property type="entry name" value="HATPase_dom"/>
</dbReference>
<feature type="domain" description="PAS" evidence="7">
    <location>
        <begin position="1"/>
        <end position="57"/>
    </location>
</feature>